<organism evidence="1">
    <name type="scientific">Lepeophtheirus salmonis</name>
    <name type="common">Salmon louse</name>
    <name type="synonym">Caligus salmonis</name>
    <dbReference type="NCBI Taxonomy" id="72036"/>
    <lineage>
        <taxon>Eukaryota</taxon>
        <taxon>Metazoa</taxon>
        <taxon>Ecdysozoa</taxon>
        <taxon>Arthropoda</taxon>
        <taxon>Crustacea</taxon>
        <taxon>Multicrustacea</taxon>
        <taxon>Hexanauplia</taxon>
        <taxon>Copepoda</taxon>
        <taxon>Siphonostomatoida</taxon>
        <taxon>Caligidae</taxon>
        <taxon>Lepeophtheirus</taxon>
    </lineage>
</organism>
<dbReference type="AlphaFoldDB" id="A0A0K2VAL2"/>
<evidence type="ECO:0000313" key="1">
    <source>
        <dbReference type="EMBL" id="CDW47529.1"/>
    </source>
</evidence>
<accession>A0A0K2VAL2</accession>
<reference evidence="1" key="1">
    <citation type="submission" date="2014-05" db="EMBL/GenBank/DDBJ databases">
        <authorList>
            <person name="Chronopoulou M."/>
        </authorList>
    </citation>
    <scope>NUCLEOTIDE SEQUENCE</scope>
    <source>
        <tissue evidence="1">Whole organism</tissue>
    </source>
</reference>
<proteinExistence type="predicted"/>
<dbReference type="EMBL" id="HACA01030168">
    <property type="protein sequence ID" value="CDW47529.1"/>
    <property type="molecule type" value="Transcribed_RNA"/>
</dbReference>
<protein>
    <submittedName>
        <fullName evidence="1">Uncharacterized protein</fullName>
    </submittedName>
</protein>
<name>A0A0K2VAL2_LEPSM</name>
<sequence length="65" mass="7898">MTAKLLSSQIFFNYQDCHVNFRFLLFLPTEKAYDLQPWICICTKAIHQEVKRRSKSWLRRALEYT</sequence>